<evidence type="ECO:0000259" key="6">
    <source>
        <dbReference type="Pfam" id="PF13847"/>
    </source>
</evidence>
<dbReference type="SUPFAM" id="SSF53335">
    <property type="entry name" value="S-adenosyl-L-methionine-dependent methyltransferases"/>
    <property type="match status" value="1"/>
</dbReference>
<feature type="region of interest" description="Disordered" evidence="5">
    <location>
        <begin position="64"/>
        <end position="97"/>
    </location>
</feature>
<feature type="domain" description="Methyltransferase" evidence="6">
    <location>
        <begin position="135"/>
        <end position="262"/>
    </location>
</feature>
<reference evidence="8" key="1">
    <citation type="journal article" date="2011" name="PLoS Genet.">
        <title>Azospirillum genomes reveal transition of bacteria from aquatic to terrestrial environments.</title>
        <authorList>
            <person name="Wisniewski-Dye F."/>
            <person name="Borziak K."/>
            <person name="Khalsa-Moyers G."/>
            <person name="Alexandre G."/>
            <person name="Sukharnikov L.O."/>
            <person name="Wuichet K."/>
            <person name="Hurst G.B."/>
            <person name="McDonald W.H."/>
            <person name="Robertson J.S."/>
            <person name="Barbe V."/>
            <person name="Calteau A."/>
            <person name="Rouy Z."/>
            <person name="Mangenot S."/>
            <person name="Prigent-Combaret C."/>
            <person name="Normand P."/>
            <person name="Boyer M."/>
            <person name="Siguier P."/>
            <person name="Dessaux Y."/>
            <person name="Elmerich C."/>
            <person name="Condemine G."/>
            <person name="Krishnen G."/>
            <person name="Kennedy I."/>
            <person name="Paterson A.H."/>
            <person name="Gonzalez V."/>
            <person name="Mavingui P."/>
            <person name="Zhulin I.B."/>
        </authorList>
    </citation>
    <scope>NUCLEOTIDE SEQUENCE [LARGE SCALE GENOMIC DNA]</scope>
    <source>
        <strain evidence="8">4B</strain>
    </source>
</reference>
<evidence type="ECO:0000256" key="5">
    <source>
        <dbReference type="SAM" id="MobiDB-lite"/>
    </source>
</evidence>
<dbReference type="Gene3D" id="3.40.50.150">
    <property type="entry name" value="Vaccinia Virus protein VP39"/>
    <property type="match status" value="1"/>
</dbReference>
<gene>
    <name evidence="7" type="ordered locus">AZOLI_2395</name>
</gene>
<dbReference type="HOGENOM" id="CLU_068467_0_0_5"/>
<evidence type="ECO:0000256" key="4">
    <source>
        <dbReference type="ARBA" id="ARBA00025707"/>
    </source>
</evidence>
<dbReference type="PANTHER" id="PTHR44307:SF2">
    <property type="entry name" value="PHOSPHOETHANOLAMINE METHYLTRANSFERASE ISOFORM X1"/>
    <property type="match status" value="1"/>
</dbReference>
<dbReference type="OrthoDB" id="9765084at2"/>
<dbReference type="CDD" id="cd02440">
    <property type="entry name" value="AdoMet_MTases"/>
    <property type="match status" value="1"/>
</dbReference>
<dbReference type="KEGG" id="ali:AZOLI_2395"/>
<feature type="compositionally biased region" description="Low complexity" evidence="5">
    <location>
        <begin position="72"/>
        <end position="85"/>
    </location>
</feature>
<dbReference type="PANTHER" id="PTHR44307">
    <property type="entry name" value="PHOSPHOETHANOLAMINE METHYLTRANSFERASE"/>
    <property type="match status" value="1"/>
</dbReference>
<evidence type="ECO:0000313" key="7">
    <source>
        <dbReference type="EMBL" id="CBS87601.1"/>
    </source>
</evidence>
<keyword evidence="2" id="KW-0489">Methyltransferase</keyword>
<accession>G7Z2K8</accession>
<evidence type="ECO:0000256" key="1">
    <source>
        <dbReference type="ARBA" id="ARBA00005189"/>
    </source>
</evidence>
<dbReference type="STRING" id="862719.AZOLI_2395"/>
<comment type="pathway">
    <text evidence="1">Lipid metabolism.</text>
</comment>
<dbReference type="Proteomes" id="UP000005667">
    <property type="component" value="Chromosome"/>
</dbReference>
<dbReference type="Pfam" id="PF13847">
    <property type="entry name" value="Methyltransf_31"/>
    <property type="match status" value="1"/>
</dbReference>
<proteinExistence type="predicted"/>
<sequence>MSRNNRKDDAPRGAERDDAGGAGGVDRPMGWTTAMTDNNGSSGHGPSLKTRLYAWWEGYDLSGLKTRKGDEPQQAPAEQQPSNSGPGPGPGMNRWGKPLWTATRIEVAEKMWGEGFNTPGGADHIPYLVKPLGLNPAMSVLDLAAGLGGTSRTMAGKYGCWVTGLEASELLAKEGMVRSFKLGLEKKAPVETFNPEHFGYPKRVDAIVYKEGLFFVRDKEQMFDGMELALKPRGHLLITDYIAEADVMDAKAVQTWCDKEPLTPNLWPKDRMANAFAQRNLDLRIAEDITDTHRGLILSAIQGLVEHLERFQLDVPTKLAVMEEVELWARRVAAIEAGVRVYRFYAIKPAE</sequence>
<evidence type="ECO:0000313" key="8">
    <source>
        <dbReference type="Proteomes" id="UP000005667"/>
    </source>
</evidence>
<dbReference type="GO" id="GO:0032259">
    <property type="term" value="P:methylation"/>
    <property type="evidence" value="ECO:0007669"/>
    <property type="project" value="UniProtKB-KW"/>
</dbReference>
<keyword evidence="8" id="KW-1185">Reference proteome</keyword>
<dbReference type="GO" id="GO:0008757">
    <property type="term" value="F:S-adenosylmethionine-dependent methyltransferase activity"/>
    <property type="evidence" value="ECO:0007669"/>
    <property type="project" value="InterPro"/>
</dbReference>
<comment type="pathway">
    <text evidence="4">Phospholipid metabolism.</text>
</comment>
<keyword evidence="3" id="KW-0808">Transferase</keyword>
<organism evidence="7 8">
    <name type="scientific">Azospirillum lipoferum (strain 4B)</name>
    <dbReference type="NCBI Taxonomy" id="862719"/>
    <lineage>
        <taxon>Bacteria</taxon>
        <taxon>Pseudomonadati</taxon>
        <taxon>Pseudomonadota</taxon>
        <taxon>Alphaproteobacteria</taxon>
        <taxon>Rhodospirillales</taxon>
        <taxon>Azospirillaceae</taxon>
        <taxon>Azospirillum</taxon>
    </lineage>
</organism>
<feature type="compositionally biased region" description="Basic and acidic residues" evidence="5">
    <location>
        <begin position="1"/>
        <end position="19"/>
    </location>
</feature>
<dbReference type="EMBL" id="FQ311868">
    <property type="protein sequence ID" value="CBS87601.1"/>
    <property type="molecule type" value="Genomic_DNA"/>
</dbReference>
<evidence type="ECO:0000256" key="2">
    <source>
        <dbReference type="ARBA" id="ARBA00022603"/>
    </source>
</evidence>
<name>G7Z2K8_AZOL4</name>
<dbReference type="AlphaFoldDB" id="G7Z2K8"/>
<dbReference type="InterPro" id="IPR029063">
    <property type="entry name" value="SAM-dependent_MTases_sf"/>
</dbReference>
<feature type="region of interest" description="Disordered" evidence="5">
    <location>
        <begin position="1"/>
        <end position="47"/>
    </location>
</feature>
<protein>
    <recommendedName>
        <fullName evidence="6">Methyltransferase domain-containing protein</fullName>
    </recommendedName>
</protein>
<dbReference type="InterPro" id="IPR025714">
    <property type="entry name" value="Methyltranfer_dom"/>
</dbReference>
<evidence type="ECO:0000256" key="3">
    <source>
        <dbReference type="ARBA" id="ARBA00022679"/>
    </source>
</evidence>